<dbReference type="GO" id="GO:0016042">
    <property type="term" value="P:lipid catabolic process"/>
    <property type="evidence" value="ECO:0007669"/>
    <property type="project" value="UniProtKB-UniRule"/>
</dbReference>
<dbReference type="PANTHER" id="PTHR14226">
    <property type="entry name" value="NEUROPATHY TARGET ESTERASE/SWISS CHEESE D.MELANOGASTER"/>
    <property type="match status" value="1"/>
</dbReference>
<dbReference type="PANTHER" id="PTHR14226:SF76">
    <property type="entry name" value="NTE FAMILY PROTEIN RSSA"/>
    <property type="match status" value="1"/>
</dbReference>
<dbReference type="Pfam" id="PF19143">
    <property type="entry name" value="Omp85_2"/>
    <property type="match status" value="1"/>
</dbReference>
<evidence type="ECO:0000256" key="4">
    <source>
        <dbReference type="PROSITE-ProRule" id="PRU01161"/>
    </source>
</evidence>
<dbReference type="InterPro" id="IPR002641">
    <property type="entry name" value="PNPLA_dom"/>
</dbReference>
<feature type="active site" description="Nucleophile" evidence="4">
    <location>
        <position position="61"/>
    </location>
</feature>
<dbReference type="CDD" id="cd07205">
    <property type="entry name" value="Pat_PNPLA6_PNPLA7_NTE1_like"/>
    <property type="match status" value="1"/>
</dbReference>
<evidence type="ECO:0000313" key="7">
    <source>
        <dbReference type="Proteomes" id="UP000061587"/>
    </source>
</evidence>
<keyword evidence="3 4" id="KW-0443">Lipid metabolism</keyword>
<dbReference type="EMBL" id="CP013020">
    <property type="protein sequence ID" value="ALK84078.1"/>
    <property type="molecule type" value="Genomic_DNA"/>
</dbReference>
<dbReference type="SUPFAM" id="SSF52151">
    <property type="entry name" value="FabD/lysophospholipase-like"/>
    <property type="match status" value="1"/>
</dbReference>
<dbReference type="InterPro" id="IPR043864">
    <property type="entry name" value="Omp85-like_dom"/>
</dbReference>
<gene>
    <name evidence="6" type="ORF">BvMPK_1471</name>
</gene>
<feature type="active site" description="Proton acceptor" evidence="4">
    <location>
        <position position="203"/>
    </location>
</feature>
<dbReference type="PATRIC" id="fig|821.40.peg.1756"/>
<name>A0A0P0LNC8_PHOVU</name>
<dbReference type="Gene3D" id="3.40.1090.10">
    <property type="entry name" value="Cytosolic phospholipase A2 catalytic domain"/>
    <property type="match status" value="1"/>
</dbReference>
<evidence type="ECO:0000259" key="5">
    <source>
        <dbReference type="PROSITE" id="PS51635"/>
    </source>
</evidence>
<feature type="short sequence motif" description="GXSXG" evidence="4">
    <location>
        <begin position="59"/>
        <end position="63"/>
    </location>
</feature>
<reference evidence="7" key="1">
    <citation type="submission" date="2015-10" db="EMBL/GenBank/DDBJ databases">
        <title>Extensive mobilome-driven genome diversification in gut-associated Bacteroides vulgatus mpk.</title>
        <authorList>
            <person name="Beier S."/>
            <person name="Lange A."/>
            <person name="Huson D.H."/>
            <person name="Frick J.-S."/>
            <person name="Autenrieth I.B."/>
        </authorList>
    </citation>
    <scope>NUCLEOTIDE SEQUENCE [LARGE SCALE GENOMIC DNA]</scope>
    <source>
        <strain evidence="7">mpk</strain>
    </source>
</reference>
<keyword evidence="1 4" id="KW-0378">Hydrolase</keyword>
<reference evidence="6 7" key="2">
    <citation type="journal article" date="2016" name="Genome Biol. Evol.">
        <title>Extensive mobilome-driven genome diversification in mouse gut-associated Bacteroides vulgatus mpk.</title>
        <authorList>
            <person name="Lange A."/>
            <person name="Beier S."/>
            <person name="Steimle A."/>
            <person name="Autenrieth I.B."/>
            <person name="Huson D.H."/>
            <person name="Frick J.S."/>
        </authorList>
    </citation>
    <scope>NUCLEOTIDE SEQUENCE [LARGE SCALE GENOMIC DNA]</scope>
    <source>
        <strain evidence="7">mpk</strain>
    </source>
</reference>
<evidence type="ECO:0000256" key="2">
    <source>
        <dbReference type="ARBA" id="ARBA00022963"/>
    </source>
</evidence>
<evidence type="ECO:0000313" key="6">
    <source>
        <dbReference type="EMBL" id="ALK84078.1"/>
    </source>
</evidence>
<organism evidence="6 7">
    <name type="scientific">Phocaeicola vulgatus</name>
    <name type="common">Bacteroides vulgatus</name>
    <dbReference type="NCBI Taxonomy" id="821"/>
    <lineage>
        <taxon>Bacteria</taxon>
        <taxon>Pseudomonadati</taxon>
        <taxon>Bacteroidota</taxon>
        <taxon>Bacteroidia</taxon>
        <taxon>Bacteroidales</taxon>
        <taxon>Bacteroidaceae</taxon>
        <taxon>Phocaeicola</taxon>
    </lineage>
</organism>
<feature type="short sequence motif" description="GXGXXG" evidence="4">
    <location>
        <begin position="32"/>
        <end position="37"/>
    </location>
</feature>
<sequence length="652" mass="73138">MNKIALALILLILPFSLVYTSPRKKVGIVLSGGGAKGVAHIGVIKALEELNIPIDYIAGTSIGAIIGGLYSIGYTSEQLETIVKQTDWIDLLTDKVSRKEIPFPFKSDDSKYLISFPINNSGKNGGIIKGKNISQLLHQLTEGYQNVTYFDSLPIPFACIATDMVRNQKEVIRFGKLSEAMRASMAVPIVFSPIYSEKKVLIDGGFKDNLPIDVVKAMGADIIIGIDVQSELSDADNLHSIAGIANQLMLMICQSSLDESTKDIDAYIKVDVENYNAASFTKAAIDTLIIRGENAAKANYNTLLSIKNRIGIVNNKRNNKTQLPLFYPQYVPSNDNQLRIGLRFDSEDIAAVMLNINLNKHKLGKAEMVVRGGKQSFLRTQYHFPISKPQWITLSNQIGYNDIFLYSHGYKISNPTFIRNTSSLIYSIIPSRNLQIEVGTSLDYHQYYRTLVNEDATPMKRKNLFLNYHTKLKYETLNKRYFPTKGLKTNISYTIYTDLHTSTAYSSLATQITKIFPIALNTFIIPTIYGRFIFKDGIPFMYSNVIGGEGYNPHYEQQIPFSGLPHTESTLKLLGNARIQIRHKFHEKQYLTLSGNYAIHQNQFSNFLQGKKIYGTSIGYGYDSPLGPIEGFICYSNRTNKLGFYLNIGFGF</sequence>
<dbReference type="Pfam" id="PF01734">
    <property type="entry name" value="Patatin"/>
    <property type="match status" value="1"/>
</dbReference>
<dbReference type="InterPro" id="IPR016035">
    <property type="entry name" value="Acyl_Trfase/lysoPLipase"/>
</dbReference>
<evidence type="ECO:0000256" key="3">
    <source>
        <dbReference type="ARBA" id="ARBA00023098"/>
    </source>
</evidence>
<feature type="short sequence motif" description="DGA/G" evidence="4">
    <location>
        <begin position="203"/>
        <end position="205"/>
    </location>
</feature>
<dbReference type="PROSITE" id="PS51635">
    <property type="entry name" value="PNPLA"/>
    <property type="match status" value="1"/>
</dbReference>
<accession>A0A0P0LNC8</accession>
<dbReference type="Gene3D" id="2.40.160.50">
    <property type="entry name" value="membrane protein fhac: a member of the omp85/tpsb transporter family"/>
    <property type="match status" value="1"/>
</dbReference>
<feature type="domain" description="PNPLA" evidence="5">
    <location>
        <begin position="28"/>
        <end position="216"/>
    </location>
</feature>
<proteinExistence type="predicted"/>
<protein>
    <submittedName>
        <fullName evidence="6">Patatin-like phospholipase</fullName>
    </submittedName>
</protein>
<evidence type="ECO:0000256" key="1">
    <source>
        <dbReference type="ARBA" id="ARBA00022801"/>
    </source>
</evidence>
<dbReference type="InterPro" id="IPR050301">
    <property type="entry name" value="NTE"/>
</dbReference>
<keyword evidence="2 4" id="KW-0442">Lipid degradation</keyword>
<dbReference type="Proteomes" id="UP000061587">
    <property type="component" value="Chromosome"/>
</dbReference>
<dbReference type="AlphaFoldDB" id="A0A0P0LNC8"/>
<dbReference type="GO" id="GO:0016787">
    <property type="term" value="F:hydrolase activity"/>
    <property type="evidence" value="ECO:0007669"/>
    <property type="project" value="UniProtKB-UniRule"/>
</dbReference>